<reference evidence="2 3" key="1">
    <citation type="submission" date="2024-10" db="EMBL/GenBank/DDBJ databases">
        <title>Updated reference genomes for cyclostephanoid diatoms.</title>
        <authorList>
            <person name="Roberts W.R."/>
            <person name="Alverson A.J."/>
        </authorList>
    </citation>
    <scope>NUCLEOTIDE SEQUENCE [LARGE SCALE GENOMIC DNA]</scope>
    <source>
        <strain evidence="2 3">AJA228-03</strain>
    </source>
</reference>
<organism evidence="2 3">
    <name type="scientific">Cyclostephanos tholiformis</name>
    <dbReference type="NCBI Taxonomy" id="382380"/>
    <lineage>
        <taxon>Eukaryota</taxon>
        <taxon>Sar</taxon>
        <taxon>Stramenopiles</taxon>
        <taxon>Ochrophyta</taxon>
        <taxon>Bacillariophyta</taxon>
        <taxon>Coscinodiscophyceae</taxon>
        <taxon>Thalassiosirophycidae</taxon>
        <taxon>Stephanodiscales</taxon>
        <taxon>Stephanodiscaceae</taxon>
        <taxon>Cyclostephanos</taxon>
    </lineage>
</organism>
<dbReference type="Gene3D" id="3.30.70.260">
    <property type="match status" value="1"/>
</dbReference>
<dbReference type="Pfam" id="PF04359">
    <property type="entry name" value="DUF493"/>
    <property type="match status" value="1"/>
</dbReference>
<dbReference type="EMBL" id="JALLPB020000151">
    <property type="protein sequence ID" value="KAL3816395.1"/>
    <property type="molecule type" value="Genomic_DNA"/>
</dbReference>
<accession>A0ABD3RW01</accession>
<sequence length="196" mass="21374">MPPRYISYWLGTLVSFAYHSIDVQSFHAHIPLRQLRQILNSNSSSNDSSRDDGTARTVDGCSTPPAAINVDDGGSGLTDRFKYKVHALMGSYDPAPGAIDDENQMGIIIGKMLEFPTVYTFTAVGRTESIPGDLYANQVKLALSSVLGSDARMELQIVPRGEKFTRISAKVTVDSAYVISSIYEELGALEATVMKF</sequence>
<keyword evidence="3" id="KW-1185">Reference proteome</keyword>
<dbReference type="AlphaFoldDB" id="A0ABD3RW01"/>
<evidence type="ECO:0000313" key="3">
    <source>
        <dbReference type="Proteomes" id="UP001530377"/>
    </source>
</evidence>
<dbReference type="Proteomes" id="UP001530377">
    <property type="component" value="Unassembled WGS sequence"/>
</dbReference>
<proteinExistence type="predicted"/>
<comment type="caution">
    <text evidence="2">The sequence shown here is derived from an EMBL/GenBank/DDBJ whole genome shotgun (WGS) entry which is preliminary data.</text>
</comment>
<evidence type="ECO:0000256" key="1">
    <source>
        <dbReference type="SAM" id="MobiDB-lite"/>
    </source>
</evidence>
<dbReference type="InterPro" id="IPR007454">
    <property type="entry name" value="UPF0250_YbeD-like"/>
</dbReference>
<name>A0ABD3RW01_9STRA</name>
<feature type="region of interest" description="Disordered" evidence="1">
    <location>
        <begin position="41"/>
        <end position="73"/>
    </location>
</feature>
<protein>
    <submittedName>
        <fullName evidence="2">Uncharacterized protein</fullName>
    </submittedName>
</protein>
<evidence type="ECO:0000313" key="2">
    <source>
        <dbReference type="EMBL" id="KAL3816395.1"/>
    </source>
</evidence>
<gene>
    <name evidence="2" type="ORF">ACHAXA_008365</name>
</gene>